<feature type="transmembrane region" description="Helical" evidence="2">
    <location>
        <begin position="342"/>
        <end position="361"/>
    </location>
</feature>
<keyword evidence="2" id="KW-1133">Transmembrane helix</keyword>
<feature type="compositionally biased region" description="Basic and acidic residues" evidence="1">
    <location>
        <begin position="381"/>
        <end position="428"/>
    </location>
</feature>
<protein>
    <recommendedName>
        <fullName evidence="5">5,10-methylene-tetrahydrofolate dehydrogenase</fullName>
    </recommendedName>
</protein>
<name>A0ABS3DUX4_9BACI</name>
<dbReference type="Proteomes" id="UP000663970">
    <property type="component" value="Unassembled WGS sequence"/>
</dbReference>
<accession>A0ABS3DUX4</accession>
<keyword evidence="2" id="KW-0472">Membrane</keyword>
<keyword evidence="4" id="KW-1185">Reference proteome</keyword>
<feature type="transmembrane region" description="Helical" evidence="2">
    <location>
        <begin position="255"/>
        <end position="276"/>
    </location>
</feature>
<organism evidence="3 4">
    <name type="scientific">Halobacillus kuroshimensis</name>
    <dbReference type="NCBI Taxonomy" id="302481"/>
    <lineage>
        <taxon>Bacteria</taxon>
        <taxon>Bacillati</taxon>
        <taxon>Bacillota</taxon>
        <taxon>Bacilli</taxon>
        <taxon>Bacillales</taxon>
        <taxon>Bacillaceae</taxon>
        <taxon>Halobacillus</taxon>
    </lineage>
</organism>
<evidence type="ECO:0000256" key="1">
    <source>
        <dbReference type="SAM" id="MobiDB-lite"/>
    </source>
</evidence>
<evidence type="ECO:0000313" key="4">
    <source>
        <dbReference type="Proteomes" id="UP000663970"/>
    </source>
</evidence>
<feature type="transmembrane region" description="Helical" evidence="2">
    <location>
        <begin position="296"/>
        <end position="322"/>
    </location>
</feature>
<comment type="caution">
    <text evidence="3">The sequence shown here is derived from an EMBL/GenBank/DDBJ whole genome shotgun (WGS) entry which is preliminary data.</text>
</comment>
<evidence type="ECO:0000256" key="2">
    <source>
        <dbReference type="SAM" id="Phobius"/>
    </source>
</evidence>
<gene>
    <name evidence="3" type="ORF">JF544_07340</name>
</gene>
<keyword evidence="2" id="KW-0812">Transmembrane</keyword>
<dbReference type="EMBL" id="JAEKJY010000002">
    <property type="protein sequence ID" value="MBN8235059.1"/>
    <property type="molecule type" value="Genomic_DNA"/>
</dbReference>
<evidence type="ECO:0008006" key="5">
    <source>
        <dbReference type="Google" id="ProtNLM"/>
    </source>
</evidence>
<evidence type="ECO:0000313" key="3">
    <source>
        <dbReference type="EMBL" id="MBN8235059.1"/>
    </source>
</evidence>
<sequence length="428" mass="49173">MSEHQRSLGIVTPPGYPKELSKTISEQLPDMLKYYVKDDCEWQVEALIDPLTGVTEDPEEVFKAGLKKKEEEDWDYIVCLTDLPFFHDRKPIMAEASTNDKIAIITLPGLGSTPLLKRVRQSILQLVNEMYYGSDEEDREKAQERLQSKEDGEHENLKKKGSRRLVEKRGIDRFSPIKRVTPDEEDTYMDVRFIVQSRISGALRVLTGMVRANRPWAIFPAFMKVIIFAFATGSYALVFPTLWRLSNNYSSWRMLLLTILSISLMVGWIILAHNLWEKPRKDRAPYLRKLYNMTTLLTLGVTVVIYYSILFVMFSVAVVVFIPMGLLESEVSGAVGYDNYFYIAWTATSISIIIGALGSALENEEVVLSSTYGYRQQQRYKNADTDQEKETETARKQETKKQREKNDKQEVSLEKKRPSGEDQEKAAQ</sequence>
<dbReference type="RefSeq" id="WP_206933168.1">
    <property type="nucleotide sequence ID" value="NZ_JAEKJY010000002.1"/>
</dbReference>
<feature type="transmembrane region" description="Helical" evidence="2">
    <location>
        <begin position="221"/>
        <end position="243"/>
    </location>
</feature>
<proteinExistence type="predicted"/>
<feature type="region of interest" description="Disordered" evidence="1">
    <location>
        <begin position="378"/>
        <end position="428"/>
    </location>
</feature>
<reference evidence="3 4" key="1">
    <citation type="submission" date="2020-12" db="EMBL/GenBank/DDBJ databases">
        <title>Oil enriched cultivation method for isolating marine PHA-producing bacteria.</title>
        <authorList>
            <person name="Zheng W."/>
            <person name="Yu S."/>
            <person name="Huang Y."/>
        </authorList>
    </citation>
    <scope>NUCLEOTIDE SEQUENCE [LARGE SCALE GENOMIC DNA]</scope>
    <source>
        <strain evidence="3 4">SY-2-6</strain>
    </source>
</reference>